<feature type="region of interest" description="Disordered" evidence="1">
    <location>
        <begin position="1"/>
        <end position="74"/>
    </location>
</feature>
<feature type="compositionally biased region" description="Basic and acidic residues" evidence="1">
    <location>
        <begin position="54"/>
        <end position="64"/>
    </location>
</feature>
<feature type="non-terminal residue" evidence="2">
    <location>
        <position position="484"/>
    </location>
</feature>
<feature type="compositionally biased region" description="Basic residues" evidence="1">
    <location>
        <begin position="216"/>
        <end position="225"/>
    </location>
</feature>
<feature type="non-terminal residue" evidence="2">
    <location>
        <position position="1"/>
    </location>
</feature>
<feature type="compositionally biased region" description="Basic residues" evidence="1">
    <location>
        <begin position="445"/>
        <end position="455"/>
    </location>
</feature>
<feature type="compositionally biased region" description="Gly residues" evidence="1">
    <location>
        <begin position="133"/>
        <end position="147"/>
    </location>
</feature>
<feature type="compositionally biased region" description="Basic residues" evidence="1">
    <location>
        <begin position="354"/>
        <end position="381"/>
    </location>
</feature>
<evidence type="ECO:0000256" key="1">
    <source>
        <dbReference type="SAM" id="MobiDB-lite"/>
    </source>
</evidence>
<proteinExistence type="predicted"/>
<sequence length="484" mass="51893">DRAPGRRTRQGLDAACAGPAALRGRGDRDPAARPAAAAVAVPAFGRHGGGAAHRHAEPGDDRRARGTRRPRRRHGRVAAGLRALARAGGLQVRHAPLGARLAARALPLDGDAAAVRRPFHHALRAHPAVGRHAGPGLGRARRGGAGLPAGRCRAAHRADGGARAGDGPRAPFGAAARGGAALGGAPVRHGGERRRLRRATGGVQPDPVDPSDPGRRGGHGGAQRRRTVEAGSARPGADRGRRAAAGFHRRLARAAPTRAMDPPLGRRRDRRRRLQHAGRAAGALWRAGPAARCRRHHDADGAARGRKHRRHRRRGATARARPRAPPGRGARSPFRHRRLCRSRLRRALRLRAAVHGRHRPHRPRRRPVRARHAHRLHARGTRRPDRAGARRLGSGAGDGGRVRHRPRRIAARRRGRVGGSRRARRHAGHPRHGLRRGLPAGGRAALRHPGRHRPPRAHDDARGGGRSGTAAITGARRRRVPALV</sequence>
<feature type="compositionally biased region" description="Basic residues" evidence="1">
    <location>
        <begin position="304"/>
        <end position="322"/>
    </location>
</feature>
<dbReference type="AlphaFoldDB" id="A0A6J4JM47"/>
<feature type="compositionally biased region" description="Low complexity" evidence="1">
    <location>
        <begin position="32"/>
        <end position="45"/>
    </location>
</feature>
<feature type="region of interest" description="Disordered" evidence="1">
    <location>
        <begin position="130"/>
        <end position="244"/>
    </location>
</feature>
<name>A0A6J4JM47_9PROT</name>
<feature type="compositionally biased region" description="Low complexity" evidence="1">
    <location>
        <begin position="277"/>
        <end position="291"/>
    </location>
</feature>
<gene>
    <name evidence="2" type="ORF">AVDCRST_MAG04-3798</name>
</gene>
<feature type="compositionally biased region" description="Basic residues" evidence="1">
    <location>
        <begin position="265"/>
        <end position="276"/>
    </location>
</feature>
<feature type="region of interest" description="Disordered" evidence="1">
    <location>
        <begin position="354"/>
        <end position="484"/>
    </location>
</feature>
<feature type="region of interest" description="Disordered" evidence="1">
    <location>
        <begin position="257"/>
        <end position="333"/>
    </location>
</feature>
<feature type="compositionally biased region" description="Low complexity" evidence="1">
    <location>
        <begin position="165"/>
        <end position="185"/>
    </location>
</feature>
<evidence type="ECO:0000313" key="2">
    <source>
        <dbReference type="EMBL" id="CAA9282061.1"/>
    </source>
</evidence>
<feature type="compositionally biased region" description="Basic residues" evidence="1">
    <location>
        <begin position="475"/>
        <end position="484"/>
    </location>
</feature>
<feature type="compositionally biased region" description="Basic residues" evidence="1">
    <location>
        <begin position="65"/>
        <end position="74"/>
    </location>
</feature>
<dbReference type="EMBL" id="CADCTL010000285">
    <property type="protein sequence ID" value="CAA9282061.1"/>
    <property type="molecule type" value="Genomic_DNA"/>
</dbReference>
<protein>
    <submittedName>
        <fullName evidence="2">PucC protein</fullName>
    </submittedName>
</protein>
<accession>A0A6J4JM47</accession>
<organism evidence="2">
    <name type="scientific">uncultured Acetobacteraceae bacterium</name>
    <dbReference type="NCBI Taxonomy" id="169975"/>
    <lineage>
        <taxon>Bacteria</taxon>
        <taxon>Pseudomonadati</taxon>
        <taxon>Pseudomonadota</taxon>
        <taxon>Alphaproteobacteria</taxon>
        <taxon>Acetobacterales</taxon>
        <taxon>Acetobacteraceae</taxon>
        <taxon>environmental samples</taxon>
    </lineage>
</organism>
<feature type="compositionally biased region" description="Basic residues" evidence="1">
    <location>
        <begin position="402"/>
        <end position="435"/>
    </location>
</feature>
<reference evidence="2" key="1">
    <citation type="submission" date="2020-02" db="EMBL/GenBank/DDBJ databases">
        <authorList>
            <person name="Meier V. D."/>
        </authorList>
    </citation>
    <scope>NUCLEOTIDE SEQUENCE</scope>
    <source>
        <strain evidence="2">AVDCRST_MAG04</strain>
    </source>
</reference>